<dbReference type="InterPro" id="IPR000847">
    <property type="entry name" value="LysR_HTH_N"/>
</dbReference>
<evidence type="ECO:0000256" key="3">
    <source>
        <dbReference type="ARBA" id="ARBA00023125"/>
    </source>
</evidence>
<dbReference type="RefSeq" id="WP_272092224.1">
    <property type="nucleotide sequence ID" value="NZ_JAQNDL010000005.1"/>
</dbReference>
<sequence>MRREDWPDLAVFVAVAEARSFTRAASRLGLSTSAISHAMTGLEERLGLRLLHRTTRSVAPTAAGEQLLATLVPAMDGVAAAVAGLAELRDEPAGPVRLTVHRDAVMRLLAPRLPELARRYPRVVLEIVADDKLADIVAERFDAGVRLGYMVDRDMVSVRIGPDDRATIVGSPEYLRRHPPPQSPQELRQHRAINYRQTSGALFKWELEQDGRALAVAMDSALVTNEPLLLVEAALAGVGLAYALESHVAAHVAAGRLVRVLEDWCPPFPGSFLYWPSGRHVTPALRAVIEVLRSDPSG</sequence>
<proteinExistence type="inferred from homology"/>
<feature type="domain" description="HTH lysR-type" evidence="5">
    <location>
        <begin position="4"/>
        <end position="61"/>
    </location>
</feature>
<gene>
    <name evidence="6" type="ORF">POL25_42750</name>
</gene>
<evidence type="ECO:0000313" key="6">
    <source>
        <dbReference type="EMBL" id="MDC0723680.1"/>
    </source>
</evidence>
<dbReference type="Proteomes" id="UP001221686">
    <property type="component" value="Unassembled WGS sequence"/>
</dbReference>
<dbReference type="PROSITE" id="PS50931">
    <property type="entry name" value="HTH_LYSR"/>
    <property type="match status" value="1"/>
</dbReference>
<evidence type="ECO:0000256" key="2">
    <source>
        <dbReference type="ARBA" id="ARBA00023015"/>
    </source>
</evidence>
<name>A0ABT5EE36_9BACT</name>
<dbReference type="Gene3D" id="1.10.10.10">
    <property type="entry name" value="Winged helix-like DNA-binding domain superfamily/Winged helix DNA-binding domain"/>
    <property type="match status" value="1"/>
</dbReference>
<evidence type="ECO:0000256" key="1">
    <source>
        <dbReference type="ARBA" id="ARBA00009437"/>
    </source>
</evidence>
<keyword evidence="4" id="KW-0804">Transcription</keyword>
<dbReference type="CDD" id="cd08474">
    <property type="entry name" value="PBP2_CrgA_like_5"/>
    <property type="match status" value="1"/>
</dbReference>
<comment type="similarity">
    <text evidence="1">Belongs to the LysR transcriptional regulatory family.</text>
</comment>
<evidence type="ECO:0000313" key="7">
    <source>
        <dbReference type="Proteomes" id="UP001221686"/>
    </source>
</evidence>
<keyword evidence="2" id="KW-0805">Transcription regulation</keyword>
<organism evidence="6 7">
    <name type="scientific">Nannocystis bainbridge</name>
    <dbReference type="NCBI Taxonomy" id="2995303"/>
    <lineage>
        <taxon>Bacteria</taxon>
        <taxon>Pseudomonadati</taxon>
        <taxon>Myxococcota</taxon>
        <taxon>Polyangia</taxon>
        <taxon>Nannocystales</taxon>
        <taxon>Nannocystaceae</taxon>
        <taxon>Nannocystis</taxon>
    </lineage>
</organism>
<dbReference type="EMBL" id="JAQNDL010000005">
    <property type="protein sequence ID" value="MDC0723680.1"/>
    <property type="molecule type" value="Genomic_DNA"/>
</dbReference>
<dbReference type="Gene3D" id="3.40.190.290">
    <property type="match status" value="1"/>
</dbReference>
<dbReference type="Pfam" id="PF03466">
    <property type="entry name" value="LysR_substrate"/>
    <property type="match status" value="1"/>
</dbReference>
<accession>A0ABT5EE36</accession>
<dbReference type="PANTHER" id="PTHR30537:SF1">
    <property type="entry name" value="HTH-TYPE TRANSCRIPTIONAL REGULATOR PGRR"/>
    <property type="match status" value="1"/>
</dbReference>
<keyword evidence="7" id="KW-1185">Reference proteome</keyword>
<dbReference type="SUPFAM" id="SSF53850">
    <property type="entry name" value="Periplasmic binding protein-like II"/>
    <property type="match status" value="1"/>
</dbReference>
<dbReference type="SUPFAM" id="SSF46785">
    <property type="entry name" value="Winged helix' DNA-binding domain"/>
    <property type="match status" value="1"/>
</dbReference>
<dbReference type="InterPro" id="IPR058163">
    <property type="entry name" value="LysR-type_TF_proteobact-type"/>
</dbReference>
<keyword evidence="3" id="KW-0238">DNA-binding</keyword>
<evidence type="ECO:0000259" key="5">
    <source>
        <dbReference type="PROSITE" id="PS50931"/>
    </source>
</evidence>
<dbReference type="InterPro" id="IPR005119">
    <property type="entry name" value="LysR_subst-bd"/>
</dbReference>
<comment type="caution">
    <text evidence="6">The sequence shown here is derived from an EMBL/GenBank/DDBJ whole genome shotgun (WGS) entry which is preliminary data.</text>
</comment>
<reference evidence="6 7" key="1">
    <citation type="submission" date="2022-11" db="EMBL/GenBank/DDBJ databases">
        <title>Minimal conservation of predation-associated metabolite biosynthetic gene clusters underscores biosynthetic potential of Myxococcota including descriptions for ten novel species: Archangium lansinium sp. nov., Myxococcus landrumus sp. nov., Nannocystis bai.</title>
        <authorList>
            <person name="Ahearne A."/>
            <person name="Stevens C."/>
            <person name="Dowd S."/>
        </authorList>
    </citation>
    <scope>NUCLEOTIDE SEQUENCE [LARGE SCALE GENOMIC DNA]</scope>
    <source>
        <strain evidence="6 7">BB15-2</strain>
    </source>
</reference>
<dbReference type="Pfam" id="PF00126">
    <property type="entry name" value="HTH_1"/>
    <property type="match status" value="1"/>
</dbReference>
<evidence type="ECO:0000256" key="4">
    <source>
        <dbReference type="ARBA" id="ARBA00023163"/>
    </source>
</evidence>
<dbReference type="InterPro" id="IPR036390">
    <property type="entry name" value="WH_DNA-bd_sf"/>
</dbReference>
<dbReference type="PANTHER" id="PTHR30537">
    <property type="entry name" value="HTH-TYPE TRANSCRIPTIONAL REGULATOR"/>
    <property type="match status" value="1"/>
</dbReference>
<protein>
    <submittedName>
        <fullName evidence="6">LysR family transcriptional regulator</fullName>
    </submittedName>
</protein>
<dbReference type="InterPro" id="IPR036388">
    <property type="entry name" value="WH-like_DNA-bd_sf"/>
</dbReference>